<dbReference type="Proteomes" id="UP001609175">
    <property type="component" value="Unassembled WGS sequence"/>
</dbReference>
<name>A0ABW7JUF1_9NOCA</name>
<sequence>MAVGRVAPVPAVLTRAGARALRLVGYSISAAIGDPTEFRIDELARAAGTTTRNVRAYQERGLLPPPTRHRGRASIDDRTHLERLKIIDSLLQRKFTSAHIGGIISCLESGRDLSEVLGFEPATGEDSDDGTIRIPLDLVDNFLGVGGSQMIDKLVGLGLATANADASTVTFTEPRLLDIFTDLNRYGLQLRELVELYESVASAVGGIARLMVDAAKGRVAVGLSADSREPTDEDRTAILDHMRALGVAAVNTSLHAALDDLVDEAIADVAPAAALRRA</sequence>
<dbReference type="InterPro" id="IPR000551">
    <property type="entry name" value="MerR-type_HTH_dom"/>
</dbReference>
<organism evidence="2 5">
    <name type="scientific">Antrihabitans spumae</name>
    <dbReference type="NCBI Taxonomy" id="3373370"/>
    <lineage>
        <taxon>Bacteria</taxon>
        <taxon>Bacillati</taxon>
        <taxon>Actinomycetota</taxon>
        <taxon>Actinomycetes</taxon>
        <taxon>Mycobacteriales</taxon>
        <taxon>Nocardiaceae</taxon>
        <taxon>Antrihabitans</taxon>
    </lineage>
</organism>
<dbReference type="Proteomes" id="UP001609176">
    <property type="component" value="Unassembled WGS sequence"/>
</dbReference>
<dbReference type="EMBL" id="JBIMSN010000078">
    <property type="protein sequence ID" value="MFH5230439.1"/>
    <property type="molecule type" value="Genomic_DNA"/>
</dbReference>
<feature type="domain" description="HTH merR-type" evidence="1">
    <location>
        <begin position="37"/>
        <end position="106"/>
    </location>
</feature>
<dbReference type="SMART" id="SM00422">
    <property type="entry name" value="HTH_MERR"/>
    <property type="match status" value="1"/>
</dbReference>
<dbReference type="RefSeq" id="WP_395118292.1">
    <property type="nucleotide sequence ID" value="NZ_JBIMSN010000078.1"/>
</dbReference>
<dbReference type="EMBL" id="JBIMSP010000048">
    <property type="protein sequence ID" value="MFH5244697.1"/>
    <property type="molecule type" value="Genomic_DNA"/>
</dbReference>
<evidence type="ECO:0000313" key="6">
    <source>
        <dbReference type="Proteomes" id="UP001609176"/>
    </source>
</evidence>
<reference evidence="5 6" key="1">
    <citation type="submission" date="2024-10" db="EMBL/GenBank/DDBJ databases">
        <authorList>
            <person name="Riesco R."/>
        </authorList>
    </citation>
    <scope>NUCLEOTIDE SEQUENCE [LARGE SCALE GENOMIC DNA]</scope>
    <source>
        <strain evidence="4 6">NCIMB 15448</strain>
        <strain evidence="2 5">NCIMB 15449</strain>
        <strain evidence="3 7">NCIMB 15450</strain>
    </source>
</reference>
<evidence type="ECO:0000313" key="7">
    <source>
        <dbReference type="Proteomes" id="UP001609219"/>
    </source>
</evidence>
<comment type="caution">
    <text evidence="2">The sequence shown here is derived from an EMBL/GenBank/DDBJ whole genome shotgun (WGS) entry which is preliminary data.</text>
</comment>
<dbReference type="EMBL" id="JBIMSO010000131">
    <property type="protein sequence ID" value="MFH5211641.1"/>
    <property type="molecule type" value="Genomic_DNA"/>
</dbReference>
<accession>A0ABW7JUF1</accession>
<gene>
    <name evidence="4" type="ORF">ACHIPV_22880</name>
    <name evidence="2" type="ORF">ACHIPZ_26070</name>
    <name evidence="3" type="ORF">ACHIRB_17930</name>
</gene>
<proteinExistence type="predicted"/>
<evidence type="ECO:0000313" key="2">
    <source>
        <dbReference type="EMBL" id="MFH5211641.1"/>
    </source>
</evidence>
<keyword evidence="7" id="KW-1185">Reference proteome</keyword>
<evidence type="ECO:0000259" key="1">
    <source>
        <dbReference type="PROSITE" id="PS50937"/>
    </source>
</evidence>
<evidence type="ECO:0000313" key="5">
    <source>
        <dbReference type="Proteomes" id="UP001609175"/>
    </source>
</evidence>
<dbReference type="InterPro" id="IPR009061">
    <property type="entry name" value="DNA-bd_dom_put_sf"/>
</dbReference>
<dbReference type="PROSITE" id="PS50937">
    <property type="entry name" value="HTH_MERR_2"/>
    <property type="match status" value="1"/>
</dbReference>
<evidence type="ECO:0000313" key="3">
    <source>
        <dbReference type="EMBL" id="MFH5230439.1"/>
    </source>
</evidence>
<protein>
    <submittedName>
        <fullName evidence="2">MerR family transcriptional regulator</fullName>
    </submittedName>
</protein>
<dbReference type="SUPFAM" id="SSF46955">
    <property type="entry name" value="Putative DNA-binding domain"/>
    <property type="match status" value="1"/>
</dbReference>
<dbReference type="Pfam" id="PF13411">
    <property type="entry name" value="MerR_1"/>
    <property type="match status" value="1"/>
</dbReference>
<evidence type="ECO:0000313" key="4">
    <source>
        <dbReference type="EMBL" id="MFH5244697.1"/>
    </source>
</evidence>
<dbReference type="Proteomes" id="UP001609219">
    <property type="component" value="Unassembled WGS sequence"/>
</dbReference>
<dbReference type="Gene3D" id="1.10.1660.10">
    <property type="match status" value="1"/>
</dbReference>